<evidence type="ECO:0000259" key="7">
    <source>
        <dbReference type="Pfam" id="PF11732"/>
    </source>
</evidence>
<dbReference type="OrthoDB" id="29024at2759"/>
<accession>A0A1E4RFS3</accession>
<feature type="domain" description="THO complex subunit 2 N-terminal" evidence="8">
    <location>
        <begin position="12"/>
        <end position="623"/>
    </location>
</feature>
<proteinExistence type="inferred from homology"/>
<feature type="compositionally biased region" description="Basic and acidic residues" evidence="5">
    <location>
        <begin position="1554"/>
        <end position="1565"/>
    </location>
</feature>
<dbReference type="GO" id="GO:0006397">
    <property type="term" value="P:mRNA processing"/>
    <property type="evidence" value="ECO:0007669"/>
    <property type="project" value="InterPro"/>
</dbReference>
<gene>
    <name evidence="9" type="ORF">HYPBUDRAFT_112545</name>
</gene>
<dbReference type="PANTHER" id="PTHR21597:SF0">
    <property type="entry name" value="THO COMPLEX SUBUNIT 2"/>
    <property type="match status" value="1"/>
</dbReference>
<comment type="subcellular location">
    <subcellularLocation>
        <location evidence="1">Nucleus</location>
    </subcellularLocation>
</comment>
<dbReference type="InterPro" id="IPR021726">
    <property type="entry name" value="THO_THOC2_N"/>
</dbReference>
<dbReference type="Pfam" id="PF11732">
    <property type="entry name" value="Thoc2"/>
    <property type="match status" value="1"/>
</dbReference>
<feature type="region of interest" description="Disordered" evidence="5">
    <location>
        <begin position="1252"/>
        <end position="1278"/>
    </location>
</feature>
<evidence type="ECO:0000313" key="9">
    <source>
        <dbReference type="EMBL" id="ODV66110.1"/>
    </source>
</evidence>
<name>A0A1E4RFS3_9ASCO</name>
<protein>
    <recommendedName>
        <fullName evidence="3">THO complex subunit 2</fullName>
    </recommendedName>
</protein>
<evidence type="ECO:0000256" key="4">
    <source>
        <dbReference type="ARBA" id="ARBA00023242"/>
    </source>
</evidence>
<evidence type="ECO:0000256" key="2">
    <source>
        <dbReference type="ARBA" id="ARBA00007857"/>
    </source>
</evidence>
<dbReference type="InterPro" id="IPR032302">
    <property type="entry name" value="THOC2_N"/>
</dbReference>
<sequence length="1585" mass="182779">MSAPSESGYAYLTEEVIEQFSGSGSENLIQFLQASDQTKEQLEEISSLIFTELLLVYEEKKLSVDEVVQFLVLAISDESFAVIFCEVLDVFPLSEPVQNLLLEIYKRQSIIKYSTLARYIDAESLSKLSIVPTDVLNRQLNTRKRDDFYTQKKYNLLHEEIEGFSKLIIELYSIFRRDESSYQVDYALEIVENLIGHYSLDPNRVLDIILDIFSNNFVSNHEFSINFLKKSRWWPEVESDCFTSIQSLGKGGNESAAKCIGLKLMKCPQDRDLPETYKIMIACLMKEGFLSFGSIWKYARPNDEEMKDIEALYKKELDEQVFKASASALALAAPLADDEDNKSNSEKLTTSMTRKDTNKDKTVAERIQYNFKYQLLRVFLGNGLYWPSIYILTEYSFLAFVSPDMHELIARMFSCMIEPLYKKIAPFSDEDFAKLQKGRPVTFAKPLNTVKLEEFQSVEYLSFKPTIKSFSQKKFRYFYSDWTKKLPLVNTVDELFKVSKDFLKFIGTNLSQNLELFSKICDIGVWDLQNDSSDTRTSEWFAYFRNFLLPTIPLIKENSFAVDRAYEILKFFTTEEKFNLYSELHQVLGKNNPHIKMAQGKAEKATKDVLKRLSKENVRPMMRRLAKISFSNPLPCFLTILQQIESYDNLNTLVVETARYFNQYGWDVLTLAILLRLTASGRSNIQNDGLNERQWIQSLASFIGKLCQRYPKSVDLKTLFQYLLKSFHKGETSSIIVLREILISMGGIQTIANLTLQQINMINCGSSLQKMVYRTIDDVRFERFRSGNVLTNLLNNIGVVNELLVLLCNLGDVIVYSSEHSHLKVLANKNDELNSLLHLFTQHIGFFSDYLDLKKSLLPLTELVSNYGVPIEWAFEIWRPFLSKAIQPSENVDQDAQIILKDLKDQISKLQNDDVWKYFSPDFYATFWQLSLYDINFSEELYDTEIERLNSTKNGLVDTINISKKDRDVSRSTIENYRKELSQNEVFIKDLPQEKESHKKHNDFVMETLGNESSNWLHKTDDSDLQAKTFIQYCVLPRAIHSSFDAAYTAKFLFKLHDLETSNFSIINILDSLVNSEILFGTLFTLTPTEAENLGLFFADILRSLNDWTDQTVFEKINDITVILETISTLSFDEYRLKLYQYHSTILNDVSRALTVEDYMCRRNAITFMKNLLGVYPTVEDHCERIVELIEKIALKEHREDLKLSSSALIGHFKSRSKDWVHLWDFIPLSDSEKEEHAGKRKAIQDKIAETKKKKEEEARQKELKAKQEAENNKQKKLASVISYDESASTNKRIDSRGSDASKGRYDYYSKYDLAKASNDDKTEGSNDDKTISKSSKDSTENKSSKTELEKTISEKDKSPEGTDKTQEAKNTKSNDLKSRLKEAKKEYEETKSRDFTPSSKASTPVENETKKEQATGIPLAPKNATLPAFPRETAPRTRTPLAPQPSTKKDLFYNDNGQHGRRPNDRTSYNNQNNRYNNQRNIPTPPTRPTNNLGYNSQNQGGRTGQRMSLPPPPPPPISLKNSSSQQSQNQMNRAPQQPQNQMNRAPQQQSRNDNHHRGSYRYDGKRKHDNYGNGRGYDKKQRY</sequence>
<evidence type="ECO:0000256" key="5">
    <source>
        <dbReference type="SAM" id="MobiDB-lite"/>
    </source>
</evidence>
<evidence type="ECO:0000259" key="8">
    <source>
        <dbReference type="Pfam" id="PF16134"/>
    </source>
</evidence>
<feature type="domain" description="THO complex subunitTHOC2 N-terminal" evidence="7">
    <location>
        <begin position="625"/>
        <end position="700"/>
    </location>
</feature>
<evidence type="ECO:0000256" key="1">
    <source>
        <dbReference type="ARBA" id="ARBA00004123"/>
    </source>
</evidence>
<dbReference type="RefSeq" id="XP_020075177.1">
    <property type="nucleotide sequence ID" value="XM_020218909.1"/>
</dbReference>
<comment type="similarity">
    <text evidence="2">Belongs to the THOC2 family.</text>
</comment>
<keyword evidence="10" id="KW-1185">Reference proteome</keyword>
<dbReference type="EMBL" id="KV454543">
    <property type="protein sequence ID" value="ODV66110.1"/>
    <property type="molecule type" value="Genomic_DNA"/>
</dbReference>
<feature type="compositionally biased region" description="Low complexity" evidence="5">
    <location>
        <begin position="1523"/>
        <end position="1532"/>
    </location>
</feature>
<feature type="compositionally biased region" description="Polar residues" evidence="5">
    <location>
        <begin position="1396"/>
        <end position="1407"/>
    </location>
</feature>
<keyword evidence="4" id="KW-0539">Nucleus</keyword>
<dbReference type="STRING" id="984485.A0A1E4RFS3"/>
<dbReference type="PANTHER" id="PTHR21597">
    <property type="entry name" value="THO2 PROTEIN"/>
    <property type="match status" value="1"/>
</dbReference>
<feature type="compositionally biased region" description="Basic and acidic residues" evidence="5">
    <location>
        <begin position="1315"/>
        <end position="1395"/>
    </location>
</feature>
<dbReference type="GO" id="GO:0003729">
    <property type="term" value="F:mRNA binding"/>
    <property type="evidence" value="ECO:0007669"/>
    <property type="project" value="TreeGrafter"/>
</dbReference>
<dbReference type="Pfam" id="PF11262">
    <property type="entry name" value="Tho2"/>
    <property type="match status" value="1"/>
</dbReference>
<dbReference type="Proteomes" id="UP000095085">
    <property type="component" value="Unassembled WGS sequence"/>
</dbReference>
<dbReference type="InterPro" id="IPR040007">
    <property type="entry name" value="Tho2"/>
</dbReference>
<feature type="compositionally biased region" description="Polar residues" evidence="5">
    <location>
        <begin position="1533"/>
        <end position="1553"/>
    </location>
</feature>
<feature type="domain" description="THO complex subunitTHOC2 C-terminal" evidence="6">
    <location>
        <begin position="916"/>
        <end position="1212"/>
    </location>
</feature>
<dbReference type="GO" id="GO:0006406">
    <property type="term" value="P:mRNA export from nucleus"/>
    <property type="evidence" value="ECO:0007669"/>
    <property type="project" value="InterPro"/>
</dbReference>
<feature type="compositionally biased region" description="Low complexity" evidence="5">
    <location>
        <begin position="1470"/>
        <end position="1483"/>
    </location>
</feature>
<reference evidence="10" key="1">
    <citation type="submission" date="2016-05" db="EMBL/GenBank/DDBJ databases">
        <title>Comparative genomics of biotechnologically important yeasts.</title>
        <authorList>
            <consortium name="DOE Joint Genome Institute"/>
            <person name="Riley R."/>
            <person name="Haridas S."/>
            <person name="Wolfe K.H."/>
            <person name="Lopes M.R."/>
            <person name="Hittinger C.T."/>
            <person name="Goker M."/>
            <person name="Salamov A."/>
            <person name="Wisecaver J."/>
            <person name="Long T.M."/>
            <person name="Aerts A.L."/>
            <person name="Barry K."/>
            <person name="Choi C."/>
            <person name="Clum A."/>
            <person name="Coughlan A.Y."/>
            <person name="Deshpande S."/>
            <person name="Douglass A.P."/>
            <person name="Hanson S.J."/>
            <person name="Klenk H.-P."/>
            <person name="Labutti K."/>
            <person name="Lapidus A."/>
            <person name="Lindquist E."/>
            <person name="Lipzen A."/>
            <person name="Meier-Kolthoff J.P."/>
            <person name="Ohm R.A."/>
            <person name="Otillar R.P."/>
            <person name="Pangilinan J."/>
            <person name="Peng Y."/>
            <person name="Rokas A."/>
            <person name="Rosa C.A."/>
            <person name="Scheuner C."/>
            <person name="Sibirny A.A."/>
            <person name="Slot J.C."/>
            <person name="Stielow J.B."/>
            <person name="Sun H."/>
            <person name="Kurtzman C.P."/>
            <person name="Blackwell M."/>
            <person name="Grigoriev I.V."/>
            <person name="Jeffries T.W."/>
        </authorList>
    </citation>
    <scope>NUCLEOTIDE SEQUENCE [LARGE SCALE GENOMIC DNA]</scope>
    <source>
        <strain evidence="10">NRRL Y-1933</strain>
    </source>
</reference>
<evidence type="ECO:0000313" key="10">
    <source>
        <dbReference type="Proteomes" id="UP000095085"/>
    </source>
</evidence>
<feature type="region of interest" description="Disordered" evidence="5">
    <location>
        <begin position="1315"/>
        <end position="1585"/>
    </location>
</feature>
<dbReference type="Pfam" id="PF16134">
    <property type="entry name" value="THOC2_N"/>
    <property type="match status" value="1"/>
</dbReference>
<organism evidence="9 10">
    <name type="scientific">Hyphopichia burtonii NRRL Y-1933</name>
    <dbReference type="NCBI Taxonomy" id="984485"/>
    <lineage>
        <taxon>Eukaryota</taxon>
        <taxon>Fungi</taxon>
        <taxon>Dikarya</taxon>
        <taxon>Ascomycota</taxon>
        <taxon>Saccharomycotina</taxon>
        <taxon>Pichiomycetes</taxon>
        <taxon>Debaryomycetaceae</taxon>
        <taxon>Hyphopichia</taxon>
    </lineage>
</organism>
<dbReference type="GeneID" id="30993459"/>
<dbReference type="InterPro" id="IPR021418">
    <property type="entry name" value="THO_THOC2_C"/>
</dbReference>
<dbReference type="GO" id="GO:0000445">
    <property type="term" value="C:THO complex part of transcription export complex"/>
    <property type="evidence" value="ECO:0007669"/>
    <property type="project" value="TreeGrafter"/>
</dbReference>
<evidence type="ECO:0000259" key="6">
    <source>
        <dbReference type="Pfam" id="PF11262"/>
    </source>
</evidence>
<evidence type="ECO:0000256" key="3">
    <source>
        <dbReference type="ARBA" id="ARBA00019596"/>
    </source>
</evidence>
<feature type="compositionally biased region" description="Basic and acidic residues" evidence="5">
    <location>
        <begin position="1252"/>
        <end position="1274"/>
    </location>
</feature>